<dbReference type="Proteomes" id="UP000177870">
    <property type="component" value="Chromosome"/>
</dbReference>
<reference evidence="2" key="1">
    <citation type="submission" date="2016-10" db="EMBL/GenBank/DDBJ databases">
        <title>Comparative genomics uncovers the prolific and rare metabolic potential of the cyanobacterial genus Moorea.</title>
        <authorList>
            <person name="Leao T."/>
            <person name="Castelao G."/>
            <person name="Korobeynikov A."/>
            <person name="Monroe E.A."/>
            <person name="Podell S."/>
            <person name="Glukhov E."/>
            <person name="Allen E."/>
            <person name="Gerwick W.H."/>
            <person name="Gerwick L."/>
        </authorList>
    </citation>
    <scope>NUCLEOTIDE SEQUENCE [LARGE SCALE GENOMIC DNA]</scope>
    <source>
        <strain evidence="2">PAL-8-15-08-1</strain>
    </source>
</reference>
<dbReference type="AlphaFoldDB" id="A0A1D8TXU6"/>
<name>A0A1D8TXU6_9CYAN</name>
<dbReference type="KEGG" id="mpro:BJP34_25825"/>
<gene>
    <name evidence="1" type="ORF">BJP34_25825</name>
</gene>
<evidence type="ECO:0000313" key="1">
    <source>
        <dbReference type="EMBL" id="AOX02404.1"/>
    </source>
</evidence>
<protein>
    <submittedName>
        <fullName evidence="1">Uncharacterized protein</fullName>
    </submittedName>
</protein>
<organism evidence="1 2">
    <name type="scientific">Moorena producens PAL-8-15-08-1</name>
    <dbReference type="NCBI Taxonomy" id="1458985"/>
    <lineage>
        <taxon>Bacteria</taxon>
        <taxon>Bacillati</taxon>
        <taxon>Cyanobacteriota</taxon>
        <taxon>Cyanophyceae</taxon>
        <taxon>Coleofasciculales</taxon>
        <taxon>Coleofasciculaceae</taxon>
        <taxon>Moorena</taxon>
    </lineage>
</organism>
<accession>A0A1D8TXU6</accession>
<dbReference type="EMBL" id="CP017599">
    <property type="protein sequence ID" value="AOX02404.1"/>
    <property type="molecule type" value="Genomic_DNA"/>
</dbReference>
<proteinExistence type="predicted"/>
<sequence length="65" mass="7298">MLPQNWGLGGYKDCCLQADITKCFFRQQYQNWGTNGGLDVANNTSQTTSKTAEYWSVKADSSVNR</sequence>
<evidence type="ECO:0000313" key="2">
    <source>
        <dbReference type="Proteomes" id="UP000177870"/>
    </source>
</evidence>